<comment type="caution">
    <text evidence="2">The sequence shown here is derived from an EMBL/GenBank/DDBJ whole genome shotgun (WGS) entry which is preliminary data.</text>
</comment>
<proteinExistence type="predicted"/>
<evidence type="ECO:0000313" key="3">
    <source>
        <dbReference type="Proteomes" id="UP001460270"/>
    </source>
</evidence>
<dbReference type="EMBL" id="JBBPFD010000021">
    <property type="protein sequence ID" value="KAK7882332.1"/>
    <property type="molecule type" value="Genomic_DNA"/>
</dbReference>
<keyword evidence="3" id="KW-1185">Reference proteome</keyword>
<gene>
    <name evidence="2" type="ORF">WMY93_028506</name>
</gene>
<feature type="region of interest" description="Disordered" evidence="1">
    <location>
        <begin position="86"/>
        <end position="112"/>
    </location>
</feature>
<organism evidence="2 3">
    <name type="scientific">Mugilogobius chulae</name>
    <name type="common">yellowstripe goby</name>
    <dbReference type="NCBI Taxonomy" id="88201"/>
    <lineage>
        <taxon>Eukaryota</taxon>
        <taxon>Metazoa</taxon>
        <taxon>Chordata</taxon>
        <taxon>Craniata</taxon>
        <taxon>Vertebrata</taxon>
        <taxon>Euteleostomi</taxon>
        <taxon>Actinopterygii</taxon>
        <taxon>Neopterygii</taxon>
        <taxon>Teleostei</taxon>
        <taxon>Neoteleostei</taxon>
        <taxon>Acanthomorphata</taxon>
        <taxon>Gobiaria</taxon>
        <taxon>Gobiiformes</taxon>
        <taxon>Gobioidei</taxon>
        <taxon>Gobiidae</taxon>
        <taxon>Gobionellinae</taxon>
        <taxon>Mugilogobius</taxon>
    </lineage>
</organism>
<accession>A0AAW0MYX1</accession>
<feature type="compositionally biased region" description="Basic and acidic residues" evidence="1">
    <location>
        <begin position="99"/>
        <end position="112"/>
    </location>
</feature>
<sequence>MWPLSLNAASFLQQEWSEYNRREVRERERATERERGRRERIQLREVEAGEERAAGWETIVGIQSCTQDLSLSGYFRSVCLCLQGRKEEEQDKATTSNGRESDVIMRQDKVFK</sequence>
<reference evidence="3" key="1">
    <citation type="submission" date="2024-04" db="EMBL/GenBank/DDBJ databases">
        <title>Salinicola lusitanus LLJ914,a marine bacterium isolated from the Okinawa Trough.</title>
        <authorList>
            <person name="Li J."/>
        </authorList>
    </citation>
    <scope>NUCLEOTIDE SEQUENCE [LARGE SCALE GENOMIC DNA]</scope>
</reference>
<evidence type="ECO:0000256" key="1">
    <source>
        <dbReference type="SAM" id="MobiDB-lite"/>
    </source>
</evidence>
<name>A0AAW0MYX1_9GOBI</name>
<dbReference type="Proteomes" id="UP001460270">
    <property type="component" value="Unassembled WGS sequence"/>
</dbReference>
<dbReference type="AlphaFoldDB" id="A0AAW0MYX1"/>
<protein>
    <submittedName>
        <fullName evidence="2">Uncharacterized protein</fullName>
    </submittedName>
</protein>
<evidence type="ECO:0000313" key="2">
    <source>
        <dbReference type="EMBL" id="KAK7882332.1"/>
    </source>
</evidence>